<dbReference type="OrthoDB" id="514292at2759"/>
<dbReference type="InterPro" id="IPR009097">
    <property type="entry name" value="Cyclic_Pdiesterase"/>
</dbReference>
<dbReference type="EMBL" id="FMSP01000009">
    <property type="protein sequence ID" value="SCV72782.1"/>
    <property type="molecule type" value="Genomic_DNA"/>
</dbReference>
<dbReference type="PANTHER" id="PTHR28141">
    <property type="entry name" value="2',3'-CYCLIC-NUCLEOTIDE 3'-PHOSPHODIESTERASE"/>
    <property type="match status" value="1"/>
</dbReference>
<dbReference type="SUPFAM" id="SSF55144">
    <property type="entry name" value="LigT-like"/>
    <property type="match status" value="1"/>
</dbReference>
<evidence type="ECO:0000313" key="2">
    <source>
        <dbReference type="Proteomes" id="UP000198372"/>
    </source>
</evidence>
<dbReference type="Pfam" id="PF07823">
    <property type="entry name" value="CPDase"/>
    <property type="match status" value="1"/>
</dbReference>
<gene>
    <name evidence="1" type="ORF">BQ2448_4319</name>
</gene>
<keyword evidence="2" id="KW-1185">Reference proteome</keyword>
<dbReference type="PANTHER" id="PTHR28141:SF1">
    <property type="entry name" value="2',3'-CYCLIC-NUCLEOTIDE 3'-PHOSPHODIESTERASE"/>
    <property type="match status" value="1"/>
</dbReference>
<organism evidence="1 2">
    <name type="scientific">Microbotryum intermedium</name>
    <dbReference type="NCBI Taxonomy" id="269621"/>
    <lineage>
        <taxon>Eukaryota</taxon>
        <taxon>Fungi</taxon>
        <taxon>Dikarya</taxon>
        <taxon>Basidiomycota</taxon>
        <taxon>Pucciniomycotina</taxon>
        <taxon>Microbotryomycetes</taxon>
        <taxon>Microbotryales</taxon>
        <taxon>Microbotryaceae</taxon>
        <taxon>Microbotryum</taxon>
    </lineage>
</organism>
<dbReference type="Gene3D" id="3.90.1140.10">
    <property type="entry name" value="Cyclic phosphodiesterase"/>
    <property type="match status" value="1"/>
</dbReference>
<dbReference type="GO" id="GO:0004113">
    <property type="term" value="F:2',3'-cyclic-nucleotide 3'-phosphodiesterase activity"/>
    <property type="evidence" value="ECO:0007669"/>
    <property type="project" value="TreeGrafter"/>
</dbReference>
<dbReference type="AlphaFoldDB" id="A0A238FG44"/>
<protein>
    <submittedName>
        <fullName evidence="1">BQ2448_4319 protein</fullName>
    </submittedName>
</protein>
<sequence>MSGLSLWLSPPESSPLAGLLLSLSKRHKTVQFKPHATLVSDAIVPELPIAELVKRIGEAIKRWRHERSIQGTGFQVNFMDVRQGELFYQCVLAALVPDPHLIALHEALLSSFAVPVPSPPTYFPHLSLVYGDLSHHEKDEIIKGMKERREVEQGDGECHVVGEKGFRADEVLLVRTRGSTGEWEVLAKVQL</sequence>
<name>A0A238FG44_9BASI</name>
<dbReference type="InterPro" id="IPR012386">
    <property type="entry name" value="Cyclic-nucl_3Pdiesterase"/>
</dbReference>
<proteinExistence type="predicted"/>
<dbReference type="Proteomes" id="UP000198372">
    <property type="component" value="Unassembled WGS sequence"/>
</dbReference>
<dbReference type="GO" id="GO:0009187">
    <property type="term" value="P:cyclic nucleotide metabolic process"/>
    <property type="evidence" value="ECO:0007669"/>
    <property type="project" value="TreeGrafter"/>
</dbReference>
<reference evidence="2" key="1">
    <citation type="submission" date="2016-09" db="EMBL/GenBank/DDBJ databases">
        <authorList>
            <person name="Jeantristanb JTB J.-T."/>
            <person name="Ricardo R."/>
        </authorList>
    </citation>
    <scope>NUCLEOTIDE SEQUENCE [LARGE SCALE GENOMIC DNA]</scope>
</reference>
<dbReference type="STRING" id="269621.A0A238FG44"/>
<evidence type="ECO:0000313" key="1">
    <source>
        <dbReference type="EMBL" id="SCV72782.1"/>
    </source>
</evidence>
<accession>A0A238FG44</accession>